<dbReference type="PANTHER" id="PTHR34386:SF1">
    <property type="entry name" value="GLUTAREDOXIN-LIKE PROTEIN NRDH"/>
    <property type="match status" value="1"/>
</dbReference>
<organism evidence="2 3">
    <name type="scientific">Thermoflavimicrobium dichotomicum</name>
    <dbReference type="NCBI Taxonomy" id="46223"/>
    <lineage>
        <taxon>Bacteria</taxon>
        <taxon>Bacillati</taxon>
        <taxon>Bacillota</taxon>
        <taxon>Bacilli</taxon>
        <taxon>Bacillales</taxon>
        <taxon>Thermoactinomycetaceae</taxon>
        <taxon>Thermoflavimicrobium</taxon>
    </lineage>
</organism>
<dbReference type="PROSITE" id="PS51354">
    <property type="entry name" value="GLUTAREDOXIN_2"/>
    <property type="match status" value="1"/>
</dbReference>
<feature type="domain" description="Glutaredoxin" evidence="1">
    <location>
        <begin position="7"/>
        <end position="64"/>
    </location>
</feature>
<dbReference type="EMBL" id="FORR01000021">
    <property type="protein sequence ID" value="SFJ77118.1"/>
    <property type="molecule type" value="Genomic_DNA"/>
</dbReference>
<sequence length="87" mass="9769">MSASKKVVLWSRSGCHYCAEVKAFLEANNYPYENLDVEGKDVLRDVLEVKYGIRHVPVIEVGSKGTFEAVLEPDLDRLKALLSNSQE</sequence>
<evidence type="ECO:0000313" key="3">
    <source>
        <dbReference type="Proteomes" id="UP000199545"/>
    </source>
</evidence>
<protein>
    <submittedName>
        <fullName evidence="2">Glutaredoxin</fullName>
    </submittedName>
</protein>
<dbReference type="Proteomes" id="UP000199545">
    <property type="component" value="Unassembled WGS sequence"/>
</dbReference>
<dbReference type="GO" id="GO:0045454">
    <property type="term" value="P:cell redox homeostasis"/>
    <property type="evidence" value="ECO:0007669"/>
    <property type="project" value="TreeGrafter"/>
</dbReference>
<dbReference type="CDD" id="cd02976">
    <property type="entry name" value="NrdH"/>
    <property type="match status" value="1"/>
</dbReference>
<reference evidence="2 3" key="1">
    <citation type="submission" date="2016-10" db="EMBL/GenBank/DDBJ databases">
        <authorList>
            <person name="de Groot N.N."/>
        </authorList>
    </citation>
    <scope>NUCLEOTIDE SEQUENCE [LARGE SCALE GENOMIC DNA]</scope>
    <source>
        <strain evidence="2 3">DSM 44778</strain>
    </source>
</reference>
<dbReference type="OrthoDB" id="2192230at2"/>
<dbReference type="PANTHER" id="PTHR34386">
    <property type="entry name" value="GLUTAREDOXIN"/>
    <property type="match status" value="1"/>
</dbReference>
<evidence type="ECO:0000259" key="1">
    <source>
        <dbReference type="Pfam" id="PF00462"/>
    </source>
</evidence>
<dbReference type="InterPro" id="IPR002109">
    <property type="entry name" value="Glutaredoxin"/>
</dbReference>
<accession>A0A1I3U0P5</accession>
<dbReference type="SUPFAM" id="SSF52833">
    <property type="entry name" value="Thioredoxin-like"/>
    <property type="match status" value="1"/>
</dbReference>
<dbReference type="InterPro" id="IPR051548">
    <property type="entry name" value="Grx-like_ET"/>
</dbReference>
<dbReference type="RefSeq" id="WP_093231365.1">
    <property type="nucleotide sequence ID" value="NZ_FORR01000021.1"/>
</dbReference>
<dbReference type="STRING" id="46223.SAMN05421852_12130"/>
<dbReference type="AlphaFoldDB" id="A0A1I3U0P5"/>
<gene>
    <name evidence="2" type="ORF">SAMN05421852_12130</name>
</gene>
<dbReference type="Gene3D" id="3.40.30.10">
    <property type="entry name" value="Glutaredoxin"/>
    <property type="match status" value="1"/>
</dbReference>
<name>A0A1I3U0P5_9BACL</name>
<dbReference type="Pfam" id="PF00462">
    <property type="entry name" value="Glutaredoxin"/>
    <property type="match status" value="1"/>
</dbReference>
<dbReference type="InterPro" id="IPR036249">
    <property type="entry name" value="Thioredoxin-like_sf"/>
</dbReference>
<keyword evidence="3" id="KW-1185">Reference proteome</keyword>
<dbReference type="GO" id="GO:0009055">
    <property type="term" value="F:electron transfer activity"/>
    <property type="evidence" value="ECO:0007669"/>
    <property type="project" value="TreeGrafter"/>
</dbReference>
<evidence type="ECO:0000313" key="2">
    <source>
        <dbReference type="EMBL" id="SFJ77118.1"/>
    </source>
</evidence>
<proteinExistence type="predicted"/>